<proteinExistence type="predicted"/>
<dbReference type="EMBL" id="JAAOAO010000056">
    <property type="protein sequence ID" value="KAF5565473.1"/>
    <property type="molecule type" value="Genomic_DNA"/>
</dbReference>
<gene>
    <name evidence="1" type="ORF">FNAPI_1635</name>
</gene>
<keyword evidence="2" id="KW-1185">Reference proteome</keyword>
<comment type="caution">
    <text evidence="1">The sequence shown here is derived from an EMBL/GenBank/DDBJ whole genome shotgun (WGS) entry which is preliminary data.</text>
</comment>
<protein>
    <submittedName>
        <fullName evidence="1">Peptidase yqhT</fullName>
    </submittedName>
</protein>
<organism evidence="1 2">
    <name type="scientific">Fusarium napiforme</name>
    <dbReference type="NCBI Taxonomy" id="42672"/>
    <lineage>
        <taxon>Eukaryota</taxon>
        <taxon>Fungi</taxon>
        <taxon>Dikarya</taxon>
        <taxon>Ascomycota</taxon>
        <taxon>Pezizomycotina</taxon>
        <taxon>Sordariomycetes</taxon>
        <taxon>Hypocreomycetidae</taxon>
        <taxon>Hypocreales</taxon>
        <taxon>Nectriaceae</taxon>
        <taxon>Fusarium</taxon>
        <taxon>Fusarium fujikuroi species complex</taxon>
    </lineage>
</organism>
<dbReference type="Proteomes" id="UP000574317">
    <property type="component" value="Unassembled WGS sequence"/>
</dbReference>
<dbReference type="AlphaFoldDB" id="A0A8H5K3U8"/>
<sequence length="158" mass="17327">MASKLPSSVIETEPSHPVSFPYGHSIHHVRVYGLPPHLAQGHETVDEVRTAKSVTFTSSGPKIHYRERKWAQEMVDMIESLVGKRSATVGLERINANVAIVLKELVLSIVVAQRAIEMARTIKSPEEVKCIVASLRATEVAVGKLRDSIAPGLTENQL</sequence>
<reference evidence="1 2" key="1">
    <citation type="submission" date="2020-05" db="EMBL/GenBank/DDBJ databases">
        <title>Identification and distribution of gene clusters putatively required for synthesis of sphingolipid metabolism inhibitors in phylogenetically diverse species of the filamentous fungus Fusarium.</title>
        <authorList>
            <person name="Kim H.-S."/>
            <person name="Busman M."/>
            <person name="Brown D.W."/>
            <person name="Divon H."/>
            <person name="Uhlig S."/>
            <person name="Proctor R.H."/>
        </authorList>
    </citation>
    <scope>NUCLEOTIDE SEQUENCE [LARGE SCALE GENOMIC DNA]</scope>
    <source>
        <strain evidence="1 2">NRRL 25196</strain>
    </source>
</reference>
<accession>A0A8H5K3U8</accession>
<dbReference type="InterPro" id="IPR029149">
    <property type="entry name" value="Creatin/AminoP/Spt16_N"/>
</dbReference>
<evidence type="ECO:0000313" key="1">
    <source>
        <dbReference type="EMBL" id="KAF5565473.1"/>
    </source>
</evidence>
<name>A0A8H5K3U8_9HYPO</name>
<dbReference type="Gene3D" id="3.40.350.10">
    <property type="entry name" value="Creatinase/prolidase N-terminal domain"/>
    <property type="match status" value="1"/>
</dbReference>
<evidence type="ECO:0000313" key="2">
    <source>
        <dbReference type="Proteomes" id="UP000574317"/>
    </source>
</evidence>